<dbReference type="PRINTS" id="PR00035">
    <property type="entry name" value="HTHGNTR"/>
</dbReference>
<feature type="domain" description="HTH gntR-type" evidence="5">
    <location>
        <begin position="7"/>
        <end position="75"/>
    </location>
</feature>
<evidence type="ECO:0000256" key="1">
    <source>
        <dbReference type="ARBA" id="ARBA00023015"/>
    </source>
</evidence>
<sequence>MNDKIKTSVLDKAVYGLRNLIASGEFRPGQKFPPEPELCERLGVSRGSLREAVRMLSSLGITESRHGSGTYVSALGPKELIGPLMLTIGLAPIDTVLGLYDVRRVLEGHAASLAAVHATAEEVAALRGLLEEMEQEEDLMEFSKLDSTFHDQIALLSRNETLRVLLQVFRARNRAFYRLFEGESGKFHRELSDRGHREIYNSIADRDMFSAQTAAMHHLFSTEQALKDIKPQPATTDEIGNIIL</sequence>
<dbReference type="AlphaFoldDB" id="A0AAU7DUI4"/>
<evidence type="ECO:0000259" key="5">
    <source>
        <dbReference type="PROSITE" id="PS50949"/>
    </source>
</evidence>
<keyword evidence="1" id="KW-0805">Transcription regulation</keyword>
<reference evidence="6" key="1">
    <citation type="submission" date="2024-02" db="EMBL/GenBank/DDBJ databases">
        <title>Tomenella chthoni gen. nov. sp. nov., a member of the family Jonesiaceae isolated from bat guano.</title>
        <authorList>
            <person name="Miller S.L."/>
            <person name="King J."/>
            <person name="Sankaranarayanan K."/>
            <person name="Lawson P.A."/>
        </authorList>
    </citation>
    <scope>NUCLEOTIDE SEQUENCE</scope>
    <source>
        <strain evidence="6">BS-20</strain>
    </source>
</reference>
<evidence type="ECO:0000313" key="6">
    <source>
        <dbReference type="EMBL" id="XBH20431.1"/>
    </source>
</evidence>
<dbReference type="InterPro" id="IPR036388">
    <property type="entry name" value="WH-like_DNA-bd_sf"/>
</dbReference>
<evidence type="ECO:0000256" key="3">
    <source>
        <dbReference type="ARBA" id="ARBA00023163"/>
    </source>
</evidence>
<dbReference type="InterPro" id="IPR011711">
    <property type="entry name" value="GntR_C"/>
</dbReference>
<dbReference type="PANTHER" id="PTHR43537">
    <property type="entry name" value="TRANSCRIPTIONAL REGULATOR, GNTR FAMILY"/>
    <property type="match status" value="1"/>
</dbReference>
<dbReference type="InterPro" id="IPR008920">
    <property type="entry name" value="TF_FadR/GntR_C"/>
</dbReference>
<dbReference type="SUPFAM" id="SSF46785">
    <property type="entry name" value="Winged helix' DNA-binding domain"/>
    <property type="match status" value="1"/>
</dbReference>
<dbReference type="Gene3D" id="1.20.120.530">
    <property type="entry name" value="GntR ligand-binding domain-like"/>
    <property type="match status" value="1"/>
</dbReference>
<dbReference type="SMART" id="SM00895">
    <property type="entry name" value="FCD"/>
    <property type="match status" value="1"/>
</dbReference>
<accession>A0AAU7DUI4</accession>
<keyword evidence="2" id="KW-0238">DNA-binding</keyword>
<dbReference type="PROSITE" id="PS50949">
    <property type="entry name" value="HTH_GNTR"/>
    <property type="match status" value="1"/>
</dbReference>
<dbReference type="SUPFAM" id="SSF48008">
    <property type="entry name" value="GntR ligand-binding domain-like"/>
    <property type="match status" value="1"/>
</dbReference>
<dbReference type="InterPro" id="IPR036390">
    <property type="entry name" value="WH_DNA-bd_sf"/>
</dbReference>
<dbReference type="EMBL" id="CP146203">
    <property type="protein sequence ID" value="XBH20431.1"/>
    <property type="molecule type" value="Genomic_DNA"/>
</dbReference>
<dbReference type="Gene3D" id="1.10.10.10">
    <property type="entry name" value="Winged helix-like DNA-binding domain superfamily/Winged helix DNA-binding domain"/>
    <property type="match status" value="1"/>
</dbReference>
<dbReference type="GO" id="GO:0003700">
    <property type="term" value="F:DNA-binding transcription factor activity"/>
    <property type="evidence" value="ECO:0007669"/>
    <property type="project" value="InterPro"/>
</dbReference>
<keyword evidence="4" id="KW-0175">Coiled coil</keyword>
<name>A0AAU7DUI4_9MICO</name>
<protein>
    <submittedName>
        <fullName evidence="6">FadR/GntR family transcriptional regulator</fullName>
    </submittedName>
</protein>
<dbReference type="CDD" id="cd07377">
    <property type="entry name" value="WHTH_GntR"/>
    <property type="match status" value="1"/>
</dbReference>
<dbReference type="SMART" id="SM00345">
    <property type="entry name" value="HTH_GNTR"/>
    <property type="match status" value="1"/>
</dbReference>
<organism evidence="6">
    <name type="scientific">Jonesiaceae bacterium BS-20</name>
    <dbReference type="NCBI Taxonomy" id="3120821"/>
    <lineage>
        <taxon>Bacteria</taxon>
        <taxon>Bacillati</taxon>
        <taxon>Actinomycetota</taxon>
        <taxon>Actinomycetes</taxon>
        <taxon>Micrococcales</taxon>
        <taxon>Jonesiaceae</taxon>
    </lineage>
</organism>
<dbReference type="InterPro" id="IPR000524">
    <property type="entry name" value="Tscrpt_reg_HTH_GntR"/>
</dbReference>
<feature type="coiled-coil region" evidence="4">
    <location>
        <begin position="116"/>
        <end position="146"/>
    </location>
</feature>
<dbReference type="Pfam" id="PF07729">
    <property type="entry name" value="FCD"/>
    <property type="match status" value="1"/>
</dbReference>
<proteinExistence type="predicted"/>
<dbReference type="GO" id="GO:0003677">
    <property type="term" value="F:DNA binding"/>
    <property type="evidence" value="ECO:0007669"/>
    <property type="project" value="UniProtKB-KW"/>
</dbReference>
<evidence type="ECO:0000256" key="2">
    <source>
        <dbReference type="ARBA" id="ARBA00023125"/>
    </source>
</evidence>
<dbReference type="Pfam" id="PF00392">
    <property type="entry name" value="GntR"/>
    <property type="match status" value="1"/>
</dbReference>
<gene>
    <name evidence="6" type="ORF">V5R04_09240</name>
</gene>
<keyword evidence="3" id="KW-0804">Transcription</keyword>
<evidence type="ECO:0000256" key="4">
    <source>
        <dbReference type="SAM" id="Coils"/>
    </source>
</evidence>
<dbReference type="PANTHER" id="PTHR43537:SF5">
    <property type="entry name" value="UXU OPERON TRANSCRIPTIONAL REGULATOR"/>
    <property type="match status" value="1"/>
</dbReference>